<name>A0A318Q8U3_9PROT</name>
<sequence length="76" mass="8341">MSHQSRAAGSFIQLIGACADTAQIGKVQGNQFRCSACAFYLKSDEVVGLLLLRWSRPFGQFCGLDKLYPVVVMPPF</sequence>
<gene>
    <name evidence="1" type="ORF">CFR71_15730</name>
</gene>
<dbReference type="Proteomes" id="UP000247609">
    <property type="component" value="Unassembled WGS sequence"/>
</dbReference>
<accession>A0A318Q8U3</accession>
<protein>
    <submittedName>
        <fullName evidence="1">Uncharacterized protein</fullName>
    </submittedName>
</protein>
<dbReference type="EMBL" id="NOXG01000112">
    <property type="protein sequence ID" value="PYD74324.1"/>
    <property type="molecule type" value="Genomic_DNA"/>
</dbReference>
<reference evidence="1 2" key="1">
    <citation type="submission" date="2017-07" db="EMBL/GenBank/DDBJ databases">
        <title>A draft genome sequence of Komagataeibacter sp. T5K1.</title>
        <authorList>
            <person name="Skraban J."/>
            <person name="Cleenwerck I."/>
            <person name="Vandamme P."/>
            <person name="Trcek J."/>
        </authorList>
    </citation>
    <scope>NUCLEOTIDE SEQUENCE [LARGE SCALE GENOMIC DNA]</scope>
    <source>
        <strain evidence="1 2">T5K1</strain>
    </source>
</reference>
<comment type="caution">
    <text evidence="1">The sequence shown here is derived from an EMBL/GenBank/DDBJ whole genome shotgun (WGS) entry which is preliminary data.</text>
</comment>
<evidence type="ECO:0000313" key="2">
    <source>
        <dbReference type="Proteomes" id="UP000247609"/>
    </source>
</evidence>
<proteinExistence type="predicted"/>
<dbReference type="AlphaFoldDB" id="A0A318Q8U3"/>
<dbReference type="PROSITE" id="PS51257">
    <property type="entry name" value="PROKAR_LIPOPROTEIN"/>
    <property type="match status" value="1"/>
</dbReference>
<organism evidence="1 2">
    <name type="scientific">Novacetimonas pomaceti</name>
    <dbReference type="NCBI Taxonomy" id="2021998"/>
    <lineage>
        <taxon>Bacteria</taxon>
        <taxon>Pseudomonadati</taxon>
        <taxon>Pseudomonadota</taxon>
        <taxon>Alphaproteobacteria</taxon>
        <taxon>Acetobacterales</taxon>
        <taxon>Acetobacteraceae</taxon>
        <taxon>Novacetimonas</taxon>
    </lineage>
</organism>
<evidence type="ECO:0000313" key="1">
    <source>
        <dbReference type="EMBL" id="PYD74324.1"/>
    </source>
</evidence>